<dbReference type="PANTHER" id="PTHR46268:SF15">
    <property type="entry name" value="UNIVERSAL STRESS PROTEIN HP_0031"/>
    <property type="match status" value="1"/>
</dbReference>
<comment type="subcellular location">
    <subcellularLocation>
        <location evidence="2">Cytoplasm</location>
    </subcellularLocation>
</comment>
<gene>
    <name evidence="4" type="ORF">G8E00_11800</name>
</gene>
<dbReference type="CDD" id="cd00293">
    <property type="entry name" value="USP-like"/>
    <property type="match status" value="1"/>
</dbReference>
<keyword evidence="5" id="KW-1185">Reference proteome</keyword>
<comment type="similarity">
    <text evidence="1 2">Belongs to the universal stress protein A family.</text>
</comment>
<dbReference type="EMBL" id="CP049801">
    <property type="protein sequence ID" value="QIO06584.1"/>
    <property type="molecule type" value="Genomic_DNA"/>
</dbReference>
<dbReference type="PIRSF" id="PIRSF006276">
    <property type="entry name" value="UspA"/>
    <property type="match status" value="1"/>
</dbReference>
<keyword evidence="2" id="KW-0963">Cytoplasm</keyword>
<accession>A0A6G8RXG8</accession>
<evidence type="ECO:0000256" key="1">
    <source>
        <dbReference type="ARBA" id="ARBA00008791"/>
    </source>
</evidence>
<dbReference type="KEGG" id="asha:G8E00_11800"/>
<dbReference type="Gene3D" id="3.40.50.620">
    <property type="entry name" value="HUPs"/>
    <property type="match status" value="1"/>
</dbReference>
<dbReference type="RefSeq" id="WP_166224865.1">
    <property type="nucleotide sequence ID" value="NZ_CP049801.1"/>
</dbReference>
<evidence type="ECO:0000259" key="3">
    <source>
        <dbReference type="Pfam" id="PF00582"/>
    </source>
</evidence>
<dbReference type="PRINTS" id="PR01438">
    <property type="entry name" value="UNVRSLSTRESS"/>
</dbReference>
<dbReference type="InterPro" id="IPR006015">
    <property type="entry name" value="Universal_stress_UspA"/>
</dbReference>
<dbReference type="SUPFAM" id="SSF52402">
    <property type="entry name" value="Adenine nucleotide alpha hydrolases-like"/>
    <property type="match status" value="1"/>
</dbReference>
<feature type="domain" description="UspA" evidence="3">
    <location>
        <begin position="3"/>
        <end position="145"/>
    </location>
</feature>
<reference evidence="4 5" key="1">
    <citation type="submission" date="2020-03" db="EMBL/GenBank/DDBJ databases">
        <authorList>
            <person name="Zhu W."/>
        </authorList>
    </citation>
    <scope>NUCLEOTIDE SEQUENCE [LARGE SCALE GENOMIC DNA]</scope>
    <source>
        <strain evidence="4 5">323-1</strain>
    </source>
</reference>
<dbReference type="InterPro" id="IPR006016">
    <property type="entry name" value="UspA"/>
</dbReference>
<dbReference type="Pfam" id="PF00582">
    <property type="entry name" value="Usp"/>
    <property type="match status" value="1"/>
</dbReference>
<evidence type="ECO:0000313" key="5">
    <source>
        <dbReference type="Proteomes" id="UP000502297"/>
    </source>
</evidence>
<dbReference type="GO" id="GO:0005737">
    <property type="term" value="C:cytoplasm"/>
    <property type="evidence" value="ECO:0007669"/>
    <property type="project" value="UniProtKB-SubCell"/>
</dbReference>
<dbReference type="PANTHER" id="PTHR46268">
    <property type="entry name" value="STRESS RESPONSE PROTEIN NHAX"/>
    <property type="match status" value="1"/>
</dbReference>
<sequence>MSYQHILVPVDGSEISLSVIQHAVELAKAFNSKVIVAQVMTLDPYIASEYLTQGQTNDMIERARQFIRENLDNAKAQFVAQGVSVEAQLLEGESIPRTLVKAVDQFKIDLIVLSSHGRSGFKKLLMGSVAQSLITESPVPVFVVKAQA</sequence>
<dbReference type="InterPro" id="IPR014729">
    <property type="entry name" value="Rossmann-like_a/b/a_fold"/>
</dbReference>
<dbReference type="Proteomes" id="UP000502297">
    <property type="component" value="Chromosome"/>
</dbReference>
<evidence type="ECO:0000313" key="4">
    <source>
        <dbReference type="EMBL" id="QIO06584.1"/>
    </source>
</evidence>
<protein>
    <recommendedName>
        <fullName evidence="2">Universal stress protein</fullName>
    </recommendedName>
</protein>
<proteinExistence type="inferred from homology"/>
<name>A0A6G8RXG8_9GAMM</name>
<evidence type="ECO:0000256" key="2">
    <source>
        <dbReference type="PIRNR" id="PIRNR006276"/>
    </source>
</evidence>
<organism evidence="4 5">
    <name type="scientific">Acinetobacter shaoyimingii</name>
    <dbReference type="NCBI Taxonomy" id="2715164"/>
    <lineage>
        <taxon>Bacteria</taxon>
        <taxon>Pseudomonadati</taxon>
        <taxon>Pseudomonadota</taxon>
        <taxon>Gammaproteobacteria</taxon>
        <taxon>Moraxellales</taxon>
        <taxon>Moraxellaceae</taxon>
        <taxon>Acinetobacter</taxon>
    </lineage>
</organism>
<dbReference type="AlphaFoldDB" id="A0A6G8RXG8"/>